<dbReference type="OrthoDB" id="10070352at2759"/>
<protein>
    <submittedName>
        <fullName evidence="2">Uncharacterized protein</fullName>
    </submittedName>
</protein>
<gene>
    <name evidence="2" type="ORF">AGLY_017384</name>
</gene>
<keyword evidence="3" id="KW-1185">Reference proteome</keyword>
<dbReference type="Proteomes" id="UP000475862">
    <property type="component" value="Unassembled WGS sequence"/>
</dbReference>
<dbReference type="AlphaFoldDB" id="A0A6G0SVN6"/>
<accession>A0A6G0SVN6</accession>
<name>A0A6G0SVN6_APHGL</name>
<sequence length="266" mass="27759">MEKSAGKEDPVELDSNLALFGDMPRCSISGSRGSRRASGTRGSGRGCVRPSAVVPSRRRLAVGSSGARSARGAVAAPSACARSCRAAVDIPGALSTSRGLRASNRGPRPCACGRPSKVAVRVRGASAGPGPGAIRIPRTPPGGEFDWGGTSVKNNAGVLRPAQRGRKPRVEQKGKCWLDPGRSVRVGTAKASASRSSRPLKSFQREVSEKLPQGYLACGGQAFIATSLFDPSMSALPIIAKQNSPSVGLFTRLRERELGLDRRETG</sequence>
<organism evidence="2 3">
    <name type="scientific">Aphis glycines</name>
    <name type="common">Soybean aphid</name>
    <dbReference type="NCBI Taxonomy" id="307491"/>
    <lineage>
        <taxon>Eukaryota</taxon>
        <taxon>Metazoa</taxon>
        <taxon>Ecdysozoa</taxon>
        <taxon>Arthropoda</taxon>
        <taxon>Hexapoda</taxon>
        <taxon>Insecta</taxon>
        <taxon>Pterygota</taxon>
        <taxon>Neoptera</taxon>
        <taxon>Paraneoptera</taxon>
        <taxon>Hemiptera</taxon>
        <taxon>Sternorrhyncha</taxon>
        <taxon>Aphidomorpha</taxon>
        <taxon>Aphidoidea</taxon>
        <taxon>Aphididae</taxon>
        <taxon>Aphidini</taxon>
        <taxon>Aphis</taxon>
        <taxon>Aphis</taxon>
    </lineage>
</organism>
<comment type="caution">
    <text evidence="2">The sequence shown here is derived from an EMBL/GenBank/DDBJ whole genome shotgun (WGS) entry which is preliminary data.</text>
</comment>
<evidence type="ECO:0000256" key="1">
    <source>
        <dbReference type="SAM" id="MobiDB-lite"/>
    </source>
</evidence>
<evidence type="ECO:0000313" key="3">
    <source>
        <dbReference type="Proteomes" id="UP000475862"/>
    </source>
</evidence>
<feature type="region of interest" description="Disordered" evidence="1">
    <location>
        <begin position="25"/>
        <end position="52"/>
    </location>
</feature>
<proteinExistence type="predicted"/>
<reference evidence="2 3" key="1">
    <citation type="submission" date="2019-08" db="EMBL/GenBank/DDBJ databases">
        <title>The genome of the soybean aphid Biotype 1, its phylome, world population structure and adaptation to the North American continent.</title>
        <authorList>
            <person name="Giordano R."/>
            <person name="Donthu R.K."/>
            <person name="Hernandez A.G."/>
            <person name="Wright C.L."/>
            <person name="Zimin A.V."/>
        </authorList>
    </citation>
    <scope>NUCLEOTIDE SEQUENCE [LARGE SCALE GENOMIC DNA]</scope>
    <source>
        <tissue evidence="2">Whole aphids</tissue>
    </source>
</reference>
<evidence type="ECO:0000313" key="2">
    <source>
        <dbReference type="EMBL" id="KAE9522218.1"/>
    </source>
</evidence>
<feature type="region of interest" description="Disordered" evidence="1">
    <location>
        <begin position="123"/>
        <end position="145"/>
    </location>
</feature>
<dbReference type="EMBL" id="VYZN01001566">
    <property type="protein sequence ID" value="KAE9522218.1"/>
    <property type="molecule type" value="Genomic_DNA"/>
</dbReference>